<evidence type="ECO:0000256" key="1">
    <source>
        <dbReference type="SAM" id="MobiDB-lite"/>
    </source>
</evidence>
<dbReference type="OrthoDB" id="3888691at2759"/>
<comment type="caution">
    <text evidence="2">The sequence shown here is derived from an EMBL/GenBank/DDBJ whole genome shotgun (WGS) entry which is preliminary data.</text>
</comment>
<feature type="region of interest" description="Disordered" evidence="1">
    <location>
        <begin position="1"/>
        <end position="43"/>
    </location>
</feature>
<dbReference type="Proteomes" id="UP000243723">
    <property type="component" value="Unassembled WGS sequence"/>
</dbReference>
<evidence type="ECO:0000313" key="2">
    <source>
        <dbReference type="EMBL" id="PSK46256.1"/>
    </source>
</evidence>
<dbReference type="AlphaFoldDB" id="A0A2P7ZDF7"/>
<dbReference type="EMBL" id="NHZQ01000236">
    <property type="protein sequence ID" value="PSK46256.1"/>
    <property type="molecule type" value="Genomic_DNA"/>
</dbReference>
<accession>A0A2P7ZDF7</accession>
<proteinExistence type="predicted"/>
<feature type="compositionally biased region" description="Polar residues" evidence="1">
    <location>
        <begin position="230"/>
        <end position="239"/>
    </location>
</feature>
<feature type="compositionally biased region" description="Basic residues" evidence="1">
    <location>
        <begin position="184"/>
        <end position="198"/>
    </location>
</feature>
<sequence>MGQLVKGKGKACMTSLNAADDPHTEHDTEEDGDSMRDPDDSSVGGRIYTSLHIPSENLYILDWEQLRRLAYRCNFWYTETMDDEKILPRSHDAHSKMVSAELQKLFERVHEHESQRVEFVRLVGDHIMDKIEGPQGLGTTTKEHFEKTVLAVLNEMRITIKVDDFEFLYRLKALEQAQKDWERKRQRRRNTVLKRRRSSLAMNSAGSWLRSDASTEDSSVAGAQSRRVSRQPSCDEQVQ</sequence>
<organism evidence="2 3">
    <name type="scientific">Elsinoe australis</name>
    <dbReference type="NCBI Taxonomy" id="40998"/>
    <lineage>
        <taxon>Eukaryota</taxon>
        <taxon>Fungi</taxon>
        <taxon>Dikarya</taxon>
        <taxon>Ascomycota</taxon>
        <taxon>Pezizomycotina</taxon>
        <taxon>Dothideomycetes</taxon>
        <taxon>Dothideomycetidae</taxon>
        <taxon>Myriangiales</taxon>
        <taxon>Elsinoaceae</taxon>
        <taxon>Elsinoe</taxon>
    </lineage>
</organism>
<gene>
    <name evidence="2" type="ORF">B9Z65_5224</name>
</gene>
<name>A0A2P7ZDF7_9PEZI</name>
<reference evidence="2 3" key="1">
    <citation type="submission" date="2017-05" db="EMBL/GenBank/DDBJ databases">
        <title>Draft genome sequence of Elsinoe australis.</title>
        <authorList>
            <person name="Cheng Q."/>
        </authorList>
    </citation>
    <scope>NUCLEOTIDE SEQUENCE [LARGE SCALE GENOMIC DNA]</scope>
    <source>
        <strain evidence="2 3">NL1</strain>
    </source>
</reference>
<keyword evidence="3" id="KW-1185">Reference proteome</keyword>
<protein>
    <submittedName>
        <fullName evidence="2">Metal resistance protein YCF1</fullName>
    </submittedName>
</protein>
<evidence type="ECO:0000313" key="3">
    <source>
        <dbReference type="Proteomes" id="UP000243723"/>
    </source>
</evidence>
<feature type="region of interest" description="Disordered" evidence="1">
    <location>
        <begin position="180"/>
        <end position="239"/>
    </location>
</feature>